<dbReference type="Pfam" id="PF13386">
    <property type="entry name" value="DsbD_2"/>
    <property type="match status" value="1"/>
</dbReference>
<keyword evidence="4" id="KW-1185">Reference proteome</keyword>
<accession>A0A4R1F4Q8</accession>
<evidence type="ECO:0000256" key="1">
    <source>
        <dbReference type="SAM" id="Phobius"/>
    </source>
</evidence>
<reference evidence="3 4" key="1">
    <citation type="submission" date="2019-03" db="EMBL/GenBank/DDBJ databases">
        <title>Genomic Encyclopedia of Type Strains, Phase IV (KMG-IV): sequencing the most valuable type-strain genomes for metagenomic binning, comparative biology and taxonomic classification.</title>
        <authorList>
            <person name="Goeker M."/>
        </authorList>
    </citation>
    <scope>NUCLEOTIDE SEQUENCE [LARGE SCALE GENOMIC DNA]</scope>
    <source>
        <strain evidence="3 4">DSM 24830</strain>
    </source>
</reference>
<proteinExistence type="predicted"/>
<feature type="domain" description="Urease accessory protein UreH-like transmembrane" evidence="2">
    <location>
        <begin position="3"/>
        <end position="214"/>
    </location>
</feature>
<dbReference type="AlphaFoldDB" id="A0A4R1F4Q8"/>
<feature type="transmembrane region" description="Helical" evidence="1">
    <location>
        <begin position="167"/>
        <end position="188"/>
    </location>
</feature>
<dbReference type="RefSeq" id="WP_131904049.1">
    <property type="nucleotide sequence ID" value="NZ_BAAAFU010000008.1"/>
</dbReference>
<dbReference type="PANTHER" id="PTHR42208:SF1">
    <property type="entry name" value="HEAVY METAL TRANSPORTER"/>
    <property type="match status" value="1"/>
</dbReference>
<evidence type="ECO:0000313" key="3">
    <source>
        <dbReference type="EMBL" id="TCJ88350.1"/>
    </source>
</evidence>
<feature type="transmembrane region" description="Helical" evidence="1">
    <location>
        <begin position="82"/>
        <end position="102"/>
    </location>
</feature>
<dbReference type="OrthoDB" id="9798690at2"/>
<comment type="caution">
    <text evidence="3">The sequence shown here is derived from an EMBL/GenBank/DDBJ whole genome shotgun (WGS) entry which is preliminary data.</text>
</comment>
<dbReference type="InterPro" id="IPR039447">
    <property type="entry name" value="UreH-like_TM_dom"/>
</dbReference>
<feature type="transmembrane region" description="Helical" evidence="1">
    <location>
        <begin position="200"/>
        <end position="224"/>
    </location>
</feature>
<dbReference type="PANTHER" id="PTHR42208">
    <property type="entry name" value="HEAVY METAL TRANSPORTER-RELATED"/>
    <property type="match status" value="1"/>
</dbReference>
<keyword evidence="1" id="KW-0472">Membrane</keyword>
<organism evidence="3 4">
    <name type="scientific">Cocleimonas flava</name>
    <dbReference type="NCBI Taxonomy" id="634765"/>
    <lineage>
        <taxon>Bacteria</taxon>
        <taxon>Pseudomonadati</taxon>
        <taxon>Pseudomonadota</taxon>
        <taxon>Gammaproteobacteria</taxon>
        <taxon>Thiotrichales</taxon>
        <taxon>Thiotrichaceae</taxon>
        <taxon>Cocleimonas</taxon>
    </lineage>
</organism>
<name>A0A4R1F4Q8_9GAMM</name>
<keyword evidence="1" id="KW-1133">Transmembrane helix</keyword>
<gene>
    <name evidence="3" type="ORF">EV695_0193</name>
</gene>
<sequence>MLIAFVVGLLSTIHCIGMCGGLVGAMTMSLSPEIRQNQLKLAQYTFAYNLGRIISYMIAGLLVGLLGQVFKDFIMPEHGIGLLRLIASFMIIAMGFYIAGWFPQFSRIEKIGVPIWSLLQPLGQKLLPVDKIWKATMFGLVWGWLPCGLVYYMLLMSPASDGAINSALFMMVFGIGTLIPMMSTGFLTGKITQFRNSKKIQSISGLLLIIMGIISLILVVYPHLHHQLHFQLL</sequence>
<dbReference type="EMBL" id="SMFQ01000002">
    <property type="protein sequence ID" value="TCJ88350.1"/>
    <property type="molecule type" value="Genomic_DNA"/>
</dbReference>
<evidence type="ECO:0000313" key="4">
    <source>
        <dbReference type="Proteomes" id="UP000294887"/>
    </source>
</evidence>
<feature type="transmembrane region" description="Helical" evidence="1">
    <location>
        <begin position="50"/>
        <end position="70"/>
    </location>
</feature>
<protein>
    <recommendedName>
        <fullName evidence="2">Urease accessory protein UreH-like transmembrane domain-containing protein</fullName>
    </recommendedName>
</protein>
<feature type="transmembrane region" description="Helical" evidence="1">
    <location>
        <begin position="135"/>
        <end position="155"/>
    </location>
</feature>
<feature type="transmembrane region" description="Helical" evidence="1">
    <location>
        <begin position="6"/>
        <end position="30"/>
    </location>
</feature>
<evidence type="ECO:0000259" key="2">
    <source>
        <dbReference type="Pfam" id="PF13386"/>
    </source>
</evidence>
<keyword evidence="1" id="KW-0812">Transmembrane</keyword>
<dbReference type="Proteomes" id="UP000294887">
    <property type="component" value="Unassembled WGS sequence"/>
</dbReference>